<feature type="region of interest" description="Disordered" evidence="2">
    <location>
        <begin position="546"/>
        <end position="607"/>
    </location>
</feature>
<dbReference type="Proteomes" id="UP001287286">
    <property type="component" value="Unassembled WGS sequence"/>
</dbReference>
<sequence>MDGAEAPAAGGRGDLDVMQPGVCTGNGSLILMMAATFVQANNATMAATYLRGAARCGGGGVAAKLVGTAAPQRAAETTQTAELGAGPAATAFSNDVPRDLVARVRARSATLADARRAAKRHRRPGWIPTPSLAGNESSIIRKAPPRSRPRPVTSILQPPCSGSRSPRTKNDLPPNPDRVFASLPRASDALVDLHHSSACWFVAPAGPARLRFANPPVVFRLHLIRRAAAPRQREPRAKSPAARARSPTSPERDSILPAMAEPSGALKPGNGAAHANGKLNNGKPVKTRTTARQRRGFMAWAVSLIARLATWSAILTILFRCPSSLEACDESSPFICKHYFQAKNAVSPHVQPYYDQYAAPYVDVARPYYDTVNSRVLTPTRIYAVQYSAPWVKKGQDFARAQWETNGQPQVARIQELTQSRYDQSIAPHLTRASEAVGPYYDIAKTNGLQLYYDYLLPSYEFVQPYAVQGYDAASGFTTDTALPAAYWAWNKTNVFLDTTVWPQLRVLYVDNVEPQLVRIGERLGRYKNQTKSRVLREKAFSAAPDAVSSSFSKPTPQSSTAPSATADEPTVAATTDTEEPTETPSNYANPVEAPPPTENESDKRRRAREMVAQDLELWQNKFAAQAEEGAADMEDRVDEIARRMVEENVKGTGNGLVKQLEATIDSELAALKTKISSIVEEGSENAEEKAVAAVRAAGVAIKKAAQIIRGWREDYDAELQETVIGAADVHFQILDETRGLALQQIGMKWAWTDGVTYKDWAKYHELKNTLTQWTDELKQLIVTHPTLLEAQDASAQVEDEGMTMAATAARELGRLKEVARWKILAKDATDNFESEAMRLAAEAAQKKQEVEETVAEQLDEAQQVLGDAAEAGSLSVEDLSSAVEEAATATAEHVADAASSATSVVVDEASVVAEAVKEQLSAASSMASSVAFGEKTEETPVAREEPAEPIEEPIILGSPDEIGDTDSTETTAAVQEKPADTIIPEAAEADYAAEEQTESSTEPKDEPSQPSETPTVHAAMFGAAAQKVSQRGPILDDEPEGDLIGSATSAAQDAYSNAVSLASDKYSSAMSIVSAQVYGTPKPVHDQLFASVSAAYDNAVAAASYKLKDAVQAASTGIYGKPTPTTTSPVNWHKVEAIAAQRLNEGRMWAEIQYHSALLAMGLATPTPTSGSEKLVNQAKLQYYAGLGLAQDRYMSFISAASAAWSSVTATPTPTDFVGSASSLASVASESASSVANAAGEAAGSAYSAATEGVVSAAKEVEDSFASVVDAAGEQIYIAGSAIAERWDNIVAEISGNVYGEPTAIGWFEGLIDGAASATKTVGEGVSSATDAAITARAKAEDQYSAVGEMLSELVSGKEPAFTESVWSRFQAVYSTASASASSVASEASARAASVGSKVGSAASQATEAVKESVQHAKDEL</sequence>
<feature type="compositionally biased region" description="Low complexity" evidence="2">
    <location>
        <begin position="238"/>
        <end position="249"/>
    </location>
</feature>
<dbReference type="PANTHER" id="PTHR23242">
    <property type="entry name" value="TRANSCRIPTION FACTOR HOXA13"/>
    <property type="match status" value="1"/>
</dbReference>
<feature type="region of interest" description="Disordered" evidence="2">
    <location>
        <begin position="229"/>
        <end position="290"/>
    </location>
</feature>
<evidence type="ECO:0000313" key="4">
    <source>
        <dbReference type="Proteomes" id="UP001287286"/>
    </source>
</evidence>
<feature type="region of interest" description="Disordered" evidence="2">
    <location>
        <begin position="113"/>
        <end position="177"/>
    </location>
</feature>
<reference evidence="3 4" key="1">
    <citation type="journal article" date="2024" name="Microbiol. Resour. Announc.">
        <title>Genome annotations for the ascomycete fungi Trichoderma harzianum, Trichoderma aggressivum, and Purpureocillium lilacinum.</title>
        <authorList>
            <person name="Beijen E.P.W."/>
            <person name="Ohm R.A."/>
        </authorList>
    </citation>
    <scope>NUCLEOTIDE SEQUENCE [LARGE SCALE GENOMIC DNA]</scope>
    <source>
        <strain evidence="3 4">CBS 150709</strain>
    </source>
</reference>
<keyword evidence="1" id="KW-0175">Coiled coil</keyword>
<feature type="compositionally biased region" description="Basic and acidic residues" evidence="2">
    <location>
        <begin position="935"/>
        <end position="947"/>
    </location>
</feature>
<comment type="caution">
    <text evidence="3">The sequence shown here is derived from an EMBL/GenBank/DDBJ whole genome shotgun (WGS) entry which is preliminary data.</text>
</comment>
<evidence type="ECO:0000256" key="2">
    <source>
        <dbReference type="SAM" id="MobiDB-lite"/>
    </source>
</evidence>
<keyword evidence="4" id="KW-1185">Reference proteome</keyword>
<dbReference type="PANTHER" id="PTHR23242:SF9">
    <property type="entry name" value="TRANSCRIPTION FACTOR HOXA13"/>
    <property type="match status" value="1"/>
</dbReference>
<feature type="compositionally biased region" description="Low complexity" evidence="2">
    <location>
        <begin position="549"/>
        <end position="576"/>
    </location>
</feature>
<feature type="compositionally biased region" description="Acidic residues" evidence="2">
    <location>
        <begin position="988"/>
        <end position="998"/>
    </location>
</feature>
<name>A0ABR0BRX7_PURLI</name>
<protein>
    <recommendedName>
        <fullName evidence="5">Transcription factor hoxa13</fullName>
    </recommendedName>
</protein>
<feature type="compositionally biased region" description="Polar residues" evidence="2">
    <location>
        <begin position="154"/>
        <end position="165"/>
    </location>
</feature>
<proteinExistence type="predicted"/>
<organism evidence="3 4">
    <name type="scientific">Purpureocillium lilacinum</name>
    <name type="common">Paecilomyces lilacinus</name>
    <dbReference type="NCBI Taxonomy" id="33203"/>
    <lineage>
        <taxon>Eukaryota</taxon>
        <taxon>Fungi</taxon>
        <taxon>Dikarya</taxon>
        <taxon>Ascomycota</taxon>
        <taxon>Pezizomycotina</taxon>
        <taxon>Sordariomycetes</taxon>
        <taxon>Hypocreomycetidae</taxon>
        <taxon>Hypocreales</taxon>
        <taxon>Ophiocordycipitaceae</taxon>
        <taxon>Purpureocillium</taxon>
    </lineage>
</organism>
<feature type="region of interest" description="Disordered" evidence="2">
    <location>
        <begin position="924"/>
        <end position="1015"/>
    </location>
</feature>
<feature type="coiled-coil region" evidence="1">
    <location>
        <begin position="830"/>
        <end position="861"/>
    </location>
</feature>
<evidence type="ECO:0008006" key="5">
    <source>
        <dbReference type="Google" id="ProtNLM"/>
    </source>
</evidence>
<dbReference type="EMBL" id="JAWRVI010000038">
    <property type="protein sequence ID" value="KAK4086762.1"/>
    <property type="molecule type" value="Genomic_DNA"/>
</dbReference>
<accession>A0ABR0BRX7</accession>
<feature type="compositionally biased region" description="Basic and acidic residues" evidence="2">
    <location>
        <begin position="1410"/>
        <end position="1422"/>
    </location>
</feature>
<evidence type="ECO:0000313" key="3">
    <source>
        <dbReference type="EMBL" id="KAK4086762.1"/>
    </source>
</evidence>
<feature type="region of interest" description="Disordered" evidence="2">
    <location>
        <begin position="1401"/>
        <end position="1422"/>
    </location>
</feature>
<gene>
    <name evidence="3" type="ORF">Purlil1_8927</name>
</gene>
<evidence type="ECO:0000256" key="1">
    <source>
        <dbReference type="SAM" id="Coils"/>
    </source>
</evidence>